<accession>A0A3N4ZI04</accession>
<dbReference type="RefSeq" id="WP_123813653.1">
    <property type="nucleotide sequence ID" value="NZ_RKQZ01000001.1"/>
</dbReference>
<evidence type="ECO:0000313" key="2">
    <source>
        <dbReference type="Proteomes" id="UP000280501"/>
    </source>
</evidence>
<comment type="caution">
    <text evidence="1">The sequence shown here is derived from an EMBL/GenBank/DDBJ whole genome shotgun (WGS) entry which is preliminary data.</text>
</comment>
<reference evidence="1 2" key="1">
    <citation type="submission" date="2018-11" db="EMBL/GenBank/DDBJ databases">
        <title>Sequencing the genomes of 1000 actinobacteria strains.</title>
        <authorList>
            <person name="Klenk H.-P."/>
        </authorList>
    </citation>
    <scope>NUCLEOTIDE SEQUENCE [LARGE SCALE GENOMIC DNA]</scope>
    <source>
        <strain evidence="1 2">DSM 15700</strain>
    </source>
</reference>
<keyword evidence="2" id="KW-1185">Reference proteome</keyword>
<dbReference type="Proteomes" id="UP000280501">
    <property type="component" value="Unassembled WGS sequence"/>
</dbReference>
<dbReference type="Gene3D" id="3.40.50.720">
    <property type="entry name" value="NAD(P)-binding Rossmann-like Domain"/>
    <property type="match status" value="1"/>
</dbReference>
<dbReference type="EMBL" id="RKQZ01000001">
    <property type="protein sequence ID" value="RPF20495.1"/>
    <property type="molecule type" value="Genomic_DNA"/>
</dbReference>
<gene>
    <name evidence="1" type="ORF">EDD34_1086</name>
</gene>
<dbReference type="AlphaFoldDB" id="A0A3N4ZI04"/>
<proteinExistence type="predicted"/>
<name>A0A3N4ZI04_9MICO</name>
<organism evidence="1 2">
    <name type="scientific">Myceligenerans xiligouense</name>
    <dbReference type="NCBI Taxonomy" id="253184"/>
    <lineage>
        <taxon>Bacteria</taxon>
        <taxon>Bacillati</taxon>
        <taxon>Actinomycetota</taxon>
        <taxon>Actinomycetes</taxon>
        <taxon>Micrococcales</taxon>
        <taxon>Promicromonosporaceae</taxon>
        <taxon>Myceligenerans</taxon>
    </lineage>
</organism>
<evidence type="ECO:0000313" key="1">
    <source>
        <dbReference type="EMBL" id="RPF20495.1"/>
    </source>
</evidence>
<dbReference type="InterPro" id="IPR036291">
    <property type="entry name" value="NAD(P)-bd_dom_sf"/>
</dbReference>
<sequence>MKALLLGARGAVGAVVHRELSRAGHTVTAAGRTTSGDTGVDLRGDLSALTRLAGRHDVVVNASGIERAGIAAAVHGTPLVDISASGAYLDALRSAADGPVVLGAGLVPGLSTVLVSALGGRRGDDIDVLVMLGSGERHGPAAVTWTAGLVGTDVHRPPEGTPVRNLIATRRETGPDGRSRRYLRADFPDHVLLGDSRGLAVRSYLTLSAAPMTTALAIVGRLPALRGVLGSAPHLGTAAWHLVARNRRTGERRQAQGTGQSEATGRLTALAASRVTAVATTGAMTMADLTTPEDAIAALT</sequence>
<dbReference type="SUPFAM" id="SSF51735">
    <property type="entry name" value="NAD(P)-binding Rossmann-fold domains"/>
    <property type="match status" value="1"/>
</dbReference>
<protein>
    <recommendedName>
        <fullName evidence="3">Saccharopine dehydrogenase-like protein</fullName>
    </recommendedName>
</protein>
<evidence type="ECO:0008006" key="3">
    <source>
        <dbReference type="Google" id="ProtNLM"/>
    </source>
</evidence>
<dbReference type="OrthoDB" id="1910498at2"/>